<evidence type="ECO:0000256" key="10">
    <source>
        <dbReference type="SAM" id="Phobius"/>
    </source>
</evidence>
<dbReference type="AlphaFoldDB" id="A0A855X6J8"/>
<comment type="subcellular location">
    <subcellularLocation>
        <location evidence="1">Cell inner membrane</location>
        <topology evidence="1">Multi-pass membrane protein</topology>
    </subcellularLocation>
    <subcellularLocation>
        <location evidence="9">Cell membrane</location>
        <topology evidence="9">Multi-pass membrane protein</topology>
    </subcellularLocation>
</comment>
<dbReference type="EMBL" id="PQAP01000069">
    <property type="protein sequence ID" value="PWB72962.1"/>
    <property type="molecule type" value="Genomic_DNA"/>
</dbReference>
<keyword evidence="7 10" id="KW-1133">Transmembrane helix</keyword>
<dbReference type="Proteomes" id="UP000250918">
    <property type="component" value="Unassembled WGS sequence"/>
</dbReference>
<evidence type="ECO:0000256" key="5">
    <source>
        <dbReference type="ARBA" id="ARBA00022519"/>
    </source>
</evidence>
<dbReference type="PANTHER" id="PTHR30012:SF7">
    <property type="entry name" value="PROTEIN TRANSPORT PROTEIN HOFC HOMOLOG"/>
    <property type="match status" value="1"/>
</dbReference>
<evidence type="ECO:0000256" key="9">
    <source>
        <dbReference type="RuleBase" id="RU003923"/>
    </source>
</evidence>
<organism evidence="12 13">
    <name type="scientific">candidate division GN15 bacterium</name>
    <dbReference type="NCBI Taxonomy" id="2072418"/>
    <lineage>
        <taxon>Bacteria</taxon>
        <taxon>candidate division GN15</taxon>
    </lineage>
</organism>
<keyword evidence="4" id="KW-1003">Cell membrane</keyword>
<feature type="domain" description="Type II secretion system protein GspF" evidence="11">
    <location>
        <begin position="65"/>
        <end position="188"/>
    </location>
</feature>
<evidence type="ECO:0000256" key="7">
    <source>
        <dbReference type="ARBA" id="ARBA00022989"/>
    </source>
</evidence>
<gene>
    <name evidence="12" type="ORF">C3F09_05905</name>
</gene>
<evidence type="ECO:0000256" key="2">
    <source>
        <dbReference type="ARBA" id="ARBA00005745"/>
    </source>
</evidence>
<evidence type="ECO:0000256" key="3">
    <source>
        <dbReference type="ARBA" id="ARBA00022448"/>
    </source>
</evidence>
<dbReference type="PRINTS" id="PR00812">
    <property type="entry name" value="BCTERIALGSPF"/>
</dbReference>
<keyword evidence="3 9" id="KW-0813">Transport</keyword>
<evidence type="ECO:0000259" key="11">
    <source>
        <dbReference type="Pfam" id="PF00482"/>
    </source>
</evidence>
<dbReference type="InterPro" id="IPR018076">
    <property type="entry name" value="T2SS_GspF_dom"/>
</dbReference>
<comment type="similarity">
    <text evidence="2 9">Belongs to the GSP F family.</text>
</comment>
<comment type="caution">
    <text evidence="12">The sequence shown here is derived from an EMBL/GenBank/DDBJ whole genome shotgun (WGS) entry which is preliminary data.</text>
</comment>
<dbReference type="GO" id="GO:0005886">
    <property type="term" value="C:plasma membrane"/>
    <property type="evidence" value="ECO:0007669"/>
    <property type="project" value="UniProtKB-SubCell"/>
</dbReference>
<feature type="transmembrane region" description="Helical" evidence="10">
    <location>
        <begin position="371"/>
        <end position="389"/>
    </location>
</feature>
<evidence type="ECO:0000256" key="1">
    <source>
        <dbReference type="ARBA" id="ARBA00004429"/>
    </source>
</evidence>
<feature type="domain" description="Type II secretion system protein GspF" evidence="11">
    <location>
        <begin position="268"/>
        <end position="390"/>
    </location>
</feature>
<sequence length="399" mass="42844">MPVFEYKGKTLAGAAVQGSMKANSKEDMERVLRQNRILVTSINKKAAEIQFKIGTGVKKVEISRFTRQFATMIGAGLPMIQCLDILATQTENKEFGKIITQVKDSVQGGATLSESLARHPKVFDPLYTNMVEAGEVGGALDAILVRLAVYREKADKLVRKVKGAMMYPAVIVVVATGVTIAMLTFIVPVFAGMFKGVGSELPAPTQVVLDISNFLKSNYIYMLLGLIGAFGALFWWKKTPAGALAIDRFMIKTPVLGTLIRKSSIARFTRTLSTLLASGVSILEALEITAKTSGNLVVSNAINKSVLAIAEGETITGPLKETGVFPPMVIQMIGVGEKTGGLDDMLNKIADFYDEEVNDAVAALTSIIEPVIIVFMGAIIGGILIAMYLPMFDIIGKIG</sequence>
<dbReference type="GO" id="GO:0015628">
    <property type="term" value="P:protein secretion by the type II secretion system"/>
    <property type="evidence" value="ECO:0007669"/>
    <property type="project" value="TreeGrafter"/>
</dbReference>
<evidence type="ECO:0000256" key="8">
    <source>
        <dbReference type="ARBA" id="ARBA00023136"/>
    </source>
</evidence>
<accession>A0A855X6J8</accession>
<dbReference type="PANTHER" id="PTHR30012">
    <property type="entry name" value="GENERAL SECRETION PATHWAY PROTEIN"/>
    <property type="match status" value="1"/>
</dbReference>
<keyword evidence="8 10" id="KW-0472">Membrane</keyword>
<dbReference type="FunFam" id="1.20.81.30:FF:000001">
    <property type="entry name" value="Type II secretion system protein F"/>
    <property type="match status" value="2"/>
</dbReference>
<evidence type="ECO:0000313" key="13">
    <source>
        <dbReference type="Proteomes" id="UP000250918"/>
    </source>
</evidence>
<dbReference type="InterPro" id="IPR001992">
    <property type="entry name" value="T2SS_GspF/T4SS_PilC_CS"/>
</dbReference>
<keyword evidence="6 9" id="KW-0812">Transmembrane</keyword>
<evidence type="ECO:0000313" key="12">
    <source>
        <dbReference type="EMBL" id="PWB72962.1"/>
    </source>
</evidence>
<feature type="transmembrane region" description="Helical" evidence="10">
    <location>
        <begin position="166"/>
        <end position="191"/>
    </location>
</feature>
<dbReference type="Pfam" id="PF00482">
    <property type="entry name" value="T2SSF"/>
    <property type="match status" value="2"/>
</dbReference>
<evidence type="ECO:0000256" key="6">
    <source>
        <dbReference type="ARBA" id="ARBA00022692"/>
    </source>
</evidence>
<dbReference type="InterPro" id="IPR042094">
    <property type="entry name" value="T2SS_GspF_sf"/>
</dbReference>
<name>A0A855X6J8_9BACT</name>
<proteinExistence type="inferred from homology"/>
<evidence type="ECO:0000256" key="4">
    <source>
        <dbReference type="ARBA" id="ARBA00022475"/>
    </source>
</evidence>
<reference evidence="12 13" key="1">
    <citation type="journal article" date="2018" name="ISME J.">
        <title>A methanotrophic archaeon couples anaerobic oxidation of methane to Fe(III) reduction.</title>
        <authorList>
            <person name="Cai C."/>
            <person name="Leu A.O."/>
            <person name="Xie G.J."/>
            <person name="Guo J."/>
            <person name="Feng Y."/>
            <person name="Zhao J.X."/>
            <person name="Tyson G.W."/>
            <person name="Yuan Z."/>
            <person name="Hu S."/>
        </authorList>
    </citation>
    <scope>NUCLEOTIDE SEQUENCE [LARGE SCALE GENOMIC DNA]</scope>
    <source>
        <strain evidence="12">FeB_12</strain>
    </source>
</reference>
<dbReference type="Gene3D" id="1.20.81.30">
    <property type="entry name" value="Type II secretion system (T2SS), domain F"/>
    <property type="match status" value="2"/>
</dbReference>
<protein>
    <submittedName>
        <fullName evidence="12">Pilus assembly protein PilC</fullName>
    </submittedName>
</protein>
<feature type="transmembrane region" description="Helical" evidence="10">
    <location>
        <begin position="219"/>
        <end position="236"/>
    </location>
</feature>
<dbReference type="PROSITE" id="PS00874">
    <property type="entry name" value="T2SP_F"/>
    <property type="match status" value="1"/>
</dbReference>
<keyword evidence="5" id="KW-0997">Cell inner membrane</keyword>
<dbReference type="InterPro" id="IPR003004">
    <property type="entry name" value="GspF/PilC"/>
</dbReference>